<protein>
    <recommendedName>
        <fullName evidence="2 4">acylphosphatase</fullName>
        <ecNumber evidence="2 4">3.6.1.7</ecNumber>
    </recommendedName>
</protein>
<dbReference type="GO" id="GO:0003998">
    <property type="term" value="F:acylphosphatase activity"/>
    <property type="evidence" value="ECO:0007669"/>
    <property type="project" value="UniProtKB-EC"/>
</dbReference>
<dbReference type="EMBL" id="FP929003">
    <property type="protein sequence ID" value="CBK41001.1"/>
    <property type="molecule type" value="Genomic_DNA"/>
</dbReference>
<reference evidence="7 8" key="1">
    <citation type="journal article" date="2010" name="Proc. Natl. Acad. Sci. U.S.A.">
        <title>A Nitrospira metagenome illuminates the physiology and evolution of globally important nitrite-oxidizing bacteria.</title>
        <authorList>
            <person name="Lucker S."/>
            <person name="Wagner M."/>
            <person name="Maixner F."/>
            <person name="Pelletier E."/>
            <person name="Koch H."/>
            <person name="Vacherie B."/>
            <person name="Rattei T."/>
            <person name="Sinninghe Damste J."/>
            <person name="Spieck E."/>
            <person name="Le Paslier D."/>
            <person name="Daims H."/>
        </authorList>
    </citation>
    <scope>NUCLEOTIDE SEQUENCE [LARGE SCALE GENOMIC DNA]</scope>
</reference>
<proteinExistence type="inferred from homology"/>
<feature type="domain" description="Acylphosphatase-like" evidence="6">
    <location>
        <begin position="9"/>
        <end position="96"/>
    </location>
</feature>
<dbReference type="AlphaFoldDB" id="D8PCP2"/>
<dbReference type="eggNOG" id="COG1254">
    <property type="taxonomic scope" value="Bacteria"/>
</dbReference>
<evidence type="ECO:0000256" key="3">
    <source>
        <dbReference type="ARBA" id="ARBA00047645"/>
    </source>
</evidence>
<evidence type="ECO:0000259" key="6">
    <source>
        <dbReference type="PROSITE" id="PS51160"/>
    </source>
</evidence>
<comment type="catalytic activity">
    <reaction evidence="3 4">
        <text>an acyl phosphate + H2O = a carboxylate + phosphate + H(+)</text>
        <dbReference type="Rhea" id="RHEA:14965"/>
        <dbReference type="ChEBI" id="CHEBI:15377"/>
        <dbReference type="ChEBI" id="CHEBI:15378"/>
        <dbReference type="ChEBI" id="CHEBI:29067"/>
        <dbReference type="ChEBI" id="CHEBI:43474"/>
        <dbReference type="ChEBI" id="CHEBI:59918"/>
        <dbReference type="EC" id="3.6.1.7"/>
    </reaction>
</comment>
<name>D8PCP2_9BACT</name>
<keyword evidence="4 7" id="KW-0378">Hydrolase</keyword>
<dbReference type="InterPro" id="IPR036046">
    <property type="entry name" value="Acylphosphatase-like_dom_sf"/>
</dbReference>
<dbReference type="Pfam" id="PF00708">
    <property type="entry name" value="Acylphosphatase"/>
    <property type="match status" value="1"/>
</dbReference>
<sequence>MTDTGESVRARILVSGHVQGVGYRAFTCRMAASRGVTGHVENLDGGQVAVDAEGNRGVLEEFLSDLKKGPVGSRVTQVQVEWSRATGRSQAFTIKQ</sequence>
<dbReference type="PANTHER" id="PTHR47268">
    <property type="entry name" value="ACYLPHOSPHATASE"/>
    <property type="match status" value="1"/>
</dbReference>
<dbReference type="SUPFAM" id="SSF54975">
    <property type="entry name" value="Acylphosphatase/BLUF domain-like"/>
    <property type="match status" value="1"/>
</dbReference>
<evidence type="ECO:0000313" key="8">
    <source>
        <dbReference type="Proteomes" id="UP000001660"/>
    </source>
</evidence>
<dbReference type="Gene3D" id="3.30.70.100">
    <property type="match status" value="1"/>
</dbReference>
<dbReference type="KEGG" id="nde:NIDE1245"/>
<dbReference type="STRING" id="330214.NIDE1245"/>
<dbReference type="OrthoDB" id="9808093at2"/>
<evidence type="ECO:0000313" key="7">
    <source>
        <dbReference type="EMBL" id="CBK41001.1"/>
    </source>
</evidence>
<comment type="similarity">
    <text evidence="1 5">Belongs to the acylphosphatase family.</text>
</comment>
<dbReference type="PANTHER" id="PTHR47268:SF4">
    <property type="entry name" value="ACYLPHOSPHATASE"/>
    <property type="match status" value="1"/>
</dbReference>
<evidence type="ECO:0000256" key="1">
    <source>
        <dbReference type="ARBA" id="ARBA00005614"/>
    </source>
</evidence>
<feature type="active site" evidence="4">
    <location>
        <position position="42"/>
    </location>
</feature>
<evidence type="ECO:0000256" key="2">
    <source>
        <dbReference type="ARBA" id="ARBA00012150"/>
    </source>
</evidence>
<dbReference type="EC" id="3.6.1.7" evidence="2 4"/>
<evidence type="ECO:0000256" key="5">
    <source>
        <dbReference type="RuleBase" id="RU004168"/>
    </source>
</evidence>
<dbReference type="InterPro" id="IPR001792">
    <property type="entry name" value="Acylphosphatase-like_dom"/>
</dbReference>
<dbReference type="Proteomes" id="UP000001660">
    <property type="component" value="Chromosome"/>
</dbReference>
<accession>D8PCP2</accession>
<evidence type="ECO:0000256" key="4">
    <source>
        <dbReference type="PROSITE-ProRule" id="PRU00520"/>
    </source>
</evidence>
<organism evidence="7 8">
    <name type="scientific">Nitrospira defluvii</name>
    <dbReference type="NCBI Taxonomy" id="330214"/>
    <lineage>
        <taxon>Bacteria</taxon>
        <taxon>Pseudomonadati</taxon>
        <taxon>Nitrospirota</taxon>
        <taxon>Nitrospiria</taxon>
        <taxon>Nitrospirales</taxon>
        <taxon>Nitrospiraceae</taxon>
        <taxon>Nitrospira</taxon>
    </lineage>
</organism>
<dbReference type="InterPro" id="IPR020456">
    <property type="entry name" value="Acylphosphatase"/>
</dbReference>
<dbReference type="HOGENOM" id="CLU_141932_3_0_0"/>
<dbReference type="PROSITE" id="PS51160">
    <property type="entry name" value="ACYLPHOSPHATASE_3"/>
    <property type="match status" value="1"/>
</dbReference>
<feature type="active site" evidence="4">
    <location>
        <position position="24"/>
    </location>
</feature>
<keyword evidence="8" id="KW-1185">Reference proteome</keyword>
<gene>
    <name evidence="7" type="primary">acyP</name>
    <name evidence="7" type="ORF">NIDE1245</name>
</gene>